<sequence>MADLIPFPLHSRTRLIRSLVDDLKVVHGPAANLFWRERIAGIVREMRGAGLSDDAIRTEILGLQDAVQAELQGSYLQQRDGTA</sequence>
<protein>
    <submittedName>
        <fullName evidence="1">Uncharacterized protein</fullName>
    </submittedName>
</protein>
<dbReference type="RefSeq" id="WP_183829257.1">
    <property type="nucleotide sequence ID" value="NZ_JACHEU010000001.1"/>
</dbReference>
<keyword evidence="2" id="KW-1185">Reference proteome</keyword>
<name>A0A7W9S1Y9_9HYPH</name>
<accession>A0A7W9S1Y9</accession>
<gene>
    <name evidence="1" type="ORF">HNR59_001956</name>
</gene>
<dbReference type="Pfam" id="PF19551">
    <property type="entry name" value="DUF6074"/>
    <property type="match status" value="1"/>
</dbReference>
<dbReference type="InterPro" id="IPR045720">
    <property type="entry name" value="DUF6074"/>
</dbReference>
<organism evidence="1 2">
    <name type="scientific">Aquamicrobium lusatiense</name>
    <dbReference type="NCBI Taxonomy" id="89772"/>
    <lineage>
        <taxon>Bacteria</taxon>
        <taxon>Pseudomonadati</taxon>
        <taxon>Pseudomonadota</taxon>
        <taxon>Alphaproteobacteria</taxon>
        <taxon>Hyphomicrobiales</taxon>
        <taxon>Phyllobacteriaceae</taxon>
        <taxon>Aquamicrobium</taxon>
    </lineage>
</organism>
<comment type="caution">
    <text evidence="1">The sequence shown here is derived from an EMBL/GenBank/DDBJ whole genome shotgun (WGS) entry which is preliminary data.</text>
</comment>
<dbReference type="EMBL" id="JACHEU010000001">
    <property type="protein sequence ID" value="MBB6012611.1"/>
    <property type="molecule type" value="Genomic_DNA"/>
</dbReference>
<evidence type="ECO:0000313" key="1">
    <source>
        <dbReference type="EMBL" id="MBB6012611.1"/>
    </source>
</evidence>
<dbReference type="Proteomes" id="UP000533306">
    <property type="component" value="Unassembled WGS sequence"/>
</dbReference>
<proteinExistence type="predicted"/>
<reference evidence="1 2" key="1">
    <citation type="submission" date="2020-08" db="EMBL/GenBank/DDBJ databases">
        <title>Genomic Encyclopedia of Type Strains, Phase IV (KMG-IV): sequencing the most valuable type-strain genomes for metagenomic binning, comparative biology and taxonomic classification.</title>
        <authorList>
            <person name="Goeker M."/>
        </authorList>
    </citation>
    <scope>NUCLEOTIDE SEQUENCE [LARGE SCALE GENOMIC DNA]</scope>
    <source>
        <strain evidence="1 2">DSM 11099</strain>
    </source>
</reference>
<evidence type="ECO:0000313" key="2">
    <source>
        <dbReference type="Proteomes" id="UP000533306"/>
    </source>
</evidence>
<dbReference type="AlphaFoldDB" id="A0A7W9S1Y9"/>